<keyword evidence="1" id="KW-0812">Transmembrane</keyword>
<proteinExistence type="predicted"/>
<gene>
    <name evidence="3" type="ORF">P4S50_01110</name>
</gene>
<feature type="transmembrane region" description="Helical" evidence="1">
    <location>
        <begin position="57"/>
        <end position="75"/>
    </location>
</feature>
<evidence type="ECO:0000313" key="4">
    <source>
        <dbReference type="Proteomes" id="UP001222800"/>
    </source>
</evidence>
<dbReference type="InterPro" id="IPR024163">
    <property type="entry name" value="Aerotolerance_reg_N"/>
</dbReference>
<organism evidence="3 4">
    <name type="scientific">Tepidibacter hydrothermalis</name>
    <dbReference type="NCBI Taxonomy" id="3036126"/>
    <lineage>
        <taxon>Bacteria</taxon>
        <taxon>Bacillati</taxon>
        <taxon>Bacillota</taxon>
        <taxon>Clostridia</taxon>
        <taxon>Peptostreptococcales</taxon>
        <taxon>Peptostreptococcaceae</taxon>
        <taxon>Tepidibacter</taxon>
    </lineage>
</organism>
<feature type="transmembrane region" description="Helical" evidence="1">
    <location>
        <begin position="6"/>
        <end position="23"/>
    </location>
</feature>
<sequence length="306" mass="35782">MKFLNPIGLLFSLLLGVIILFYFKKNQVVEKYVSTTKFWDEILKEVEGVRTRKIDKYLLLIIQMIIGLLVVISIANPTIIKNINENQENENIVSCSNQDLNKTKKIIYIGDNKYIKSALSSIENIKVDFDNEYSEKYKQYDVYILDKNVDELPKNVNKWITYPQNGNIQGSINSVKALKIVDSEFSKNIHNKKIYVDKTEYLKEKKGFKTMLSVDNKPIIIYGVNDKSKEIYSSINFNKTNLVMTSDFPILIKNMINWLSYDENIEQTYKNIDDKKDSSGYTIKNIILIIALFLMVIEWEVYRREI</sequence>
<dbReference type="EMBL" id="CP120733">
    <property type="protein sequence ID" value="WFD10701.1"/>
    <property type="molecule type" value="Genomic_DNA"/>
</dbReference>
<dbReference type="Pfam" id="PF07584">
    <property type="entry name" value="BatA"/>
    <property type="match status" value="1"/>
</dbReference>
<keyword evidence="1" id="KW-0472">Membrane</keyword>
<dbReference type="Proteomes" id="UP001222800">
    <property type="component" value="Chromosome"/>
</dbReference>
<protein>
    <submittedName>
        <fullName evidence="3">BatA domain-containing protein</fullName>
    </submittedName>
</protein>
<keyword evidence="4" id="KW-1185">Reference proteome</keyword>
<keyword evidence="1" id="KW-1133">Transmembrane helix</keyword>
<dbReference type="RefSeq" id="WP_277732668.1">
    <property type="nucleotide sequence ID" value="NZ_CP120733.1"/>
</dbReference>
<accession>A0ABY8ECP1</accession>
<name>A0ABY8ECP1_9FIRM</name>
<evidence type="ECO:0000256" key="1">
    <source>
        <dbReference type="SAM" id="Phobius"/>
    </source>
</evidence>
<evidence type="ECO:0000259" key="2">
    <source>
        <dbReference type="Pfam" id="PF07584"/>
    </source>
</evidence>
<evidence type="ECO:0000313" key="3">
    <source>
        <dbReference type="EMBL" id="WFD10701.1"/>
    </source>
</evidence>
<feature type="domain" description="Aerotolerance regulator N-terminal" evidence="2">
    <location>
        <begin position="1"/>
        <end position="77"/>
    </location>
</feature>
<reference evidence="3 4" key="1">
    <citation type="submission" date="2023-03" db="EMBL/GenBank/DDBJ databases">
        <title>Complete genome sequence of Tepidibacter sp. SWIR-1, isolated from a deep-sea hydrothermal vent.</title>
        <authorList>
            <person name="Li X."/>
        </authorList>
    </citation>
    <scope>NUCLEOTIDE SEQUENCE [LARGE SCALE GENOMIC DNA]</scope>
    <source>
        <strain evidence="3 4">SWIR-1</strain>
    </source>
</reference>